<evidence type="ECO:0000313" key="8">
    <source>
        <dbReference type="EMBL" id="AVM41720.1"/>
    </source>
</evidence>
<dbReference type="Proteomes" id="UP000237947">
    <property type="component" value="Chromosome"/>
</dbReference>
<dbReference type="InterPro" id="IPR050250">
    <property type="entry name" value="Macrolide_Exporter_MacB"/>
</dbReference>
<evidence type="ECO:0000256" key="2">
    <source>
        <dbReference type="ARBA" id="ARBA00022475"/>
    </source>
</evidence>
<feature type="transmembrane region" description="Helical" evidence="6">
    <location>
        <begin position="440"/>
        <end position="462"/>
    </location>
</feature>
<evidence type="ECO:0000256" key="3">
    <source>
        <dbReference type="ARBA" id="ARBA00022692"/>
    </source>
</evidence>
<dbReference type="RefSeq" id="WP_106011708.1">
    <property type="nucleotide sequence ID" value="NZ_CP027226.1"/>
</dbReference>
<evidence type="ECO:0000256" key="6">
    <source>
        <dbReference type="SAM" id="Phobius"/>
    </source>
</evidence>
<evidence type="ECO:0000256" key="5">
    <source>
        <dbReference type="ARBA" id="ARBA00023136"/>
    </source>
</evidence>
<dbReference type="PANTHER" id="PTHR30572">
    <property type="entry name" value="MEMBRANE COMPONENT OF TRANSPORTER-RELATED"/>
    <property type="match status" value="1"/>
</dbReference>
<keyword evidence="5 6" id="KW-0472">Membrane</keyword>
<evidence type="ECO:0000256" key="4">
    <source>
        <dbReference type="ARBA" id="ARBA00022989"/>
    </source>
</evidence>
<gene>
    <name evidence="8" type="ORF">C5Q98_00070</name>
</gene>
<keyword evidence="9" id="KW-1185">Reference proteome</keyword>
<keyword evidence="4 6" id="KW-1133">Transmembrane helix</keyword>
<protein>
    <recommendedName>
        <fullName evidence="7">ABC3 transporter permease C-terminal domain-containing protein</fullName>
    </recommendedName>
</protein>
<dbReference type="PANTHER" id="PTHR30572:SF9">
    <property type="entry name" value="ABC TRANSPORTER PERMEASE PROTEIN"/>
    <property type="match status" value="1"/>
</dbReference>
<keyword evidence="3 6" id="KW-0812">Transmembrane</keyword>
<keyword evidence="2" id="KW-1003">Cell membrane</keyword>
<dbReference type="InterPro" id="IPR003838">
    <property type="entry name" value="ABC3_permease_C"/>
</dbReference>
<proteinExistence type="predicted"/>
<dbReference type="KEGG" id="fsa:C5Q98_00070"/>
<feature type="transmembrane region" description="Helical" evidence="6">
    <location>
        <begin position="20"/>
        <end position="38"/>
    </location>
</feature>
<reference evidence="9" key="1">
    <citation type="submission" date="2018-02" db="EMBL/GenBank/DDBJ databases">
        <authorList>
            <person name="Holder M.E."/>
            <person name="Ajami N.J."/>
            <person name="Petrosino J.F."/>
        </authorList>
    </citation>
    <scope>NUCLEOTIDE SEQUENCE [LARGE SCALE GENOMIC DNA]</scope>
    <source>
        <strain evidence="9">CCUG 47711</strain>
    </source>
</reference>
<feature type="domain" description="ABC3 transporter permease C-terminal" evidence="7">
    <location>
        <begin position="340"/>
        <end position="466"/>
    </location>
</feature>
<dbReference type="AlphaFoldDB" id="A0A2S0KL12"/>
<sequence>MSIKSRAFKYLTRKTSRSIIMFLLMTLITITLFSSISIHSSVKSLKHSLQYNTNSSFSIESTNGSIAIQDLQFLQNEDIKAKVAKTNYQLEGFASLKEMQVVSTENGVILDEDINAGTTNVLRVSAVQRSNDHRSFIAESFKLVSGRHLNENDQNKILVHEEFAKLNNLKLGDKVKLSKAEFNQEQMYPERNENDGVELYTNEKTQESNQQNNLHHKSKTTQNMTTEPIDYEIVGIFTGETLENFTGTSADISQNHVFTDFHSAQSLSAHESNEKEGDAKSSERASTVRVFAKDAAELDSLYAKVQEALKDNKNVKLVKDANSVSDVLDSIAVVEQIVLIMSLAIFFGGILVLSLLLLLWLRERIHEVAILLSVGKSKSEIIYQFLLELFVLYIPTIVISTLLSAFTTQWMWKAFIADEVSASESIMNAGLGNNLWLNTLITYGVLCLILVIAVLISSFFILKKKPRELLDEII</sequence>
<feature type="transmembrane region" description="Helical" evidence="6">
    <location>
        <begin position="337"/>
        <end position="361"/>
    </location>
</feature>
<organism evidence="8 9">
    <name type="scientific">Fastidiosipila sanguinis</name>
    <dbReference type="NCBI Taxonomy" id="236753"/>
    <lineage>
        <taxon>Bacteria</taxon>
        <taxon>Bacillati</taxon>
        <taxon>Bacillota</taxon>
        <taxon>Clostridia</taxon>
        <taxon>Eubacteriales</taxon>
        <taxon>Oscillospiraceae</taxon>
        <taxon>Fastidiosipila</taxon>
    </lineage>
</organism>
<dbReference type="GO" id="GO:0022857">
    <property type="term" value="F:transmembrane transporter activity"/>
    <property type="evidence" value="ECO:0007669"/>
    <property type="project" value="TreeGrafter"/>
</dbReference>
<name>A0A2S0KL12_9FIRM</name>
<dbReference type="GO" id="GO:0005886">
    <property type="term" value="C:plasma membrane"/>
    <property type="evidence" value="ECO:0007669"/>
    <property type="project" value="UniProtKB-SubCell"/>
</dbReference>
<comment type="subcellular location">
    <subcellularLocation>
        <location evidence="1">Cell membrane</location>
        <topology evidence="1">Multi-pass membrane protein</topology>
    </subcellularLocation>
</comment>
<dbReference type="OrthoDB" id="9812886at2"/>
<evidence type="ECO:0000259" key="7">
    <source>
        <dbReference type="Pfam" id="PF02687"/>
    </source>
</evidence>
<feature type="transmembrane region" description="Helical" evidence="6">
    <location>
        <begin position="381"/>
        <end position="406"/>
    </location>
</feature>
<evidence type="ECO:0000313" key="9">
    <source>
        <dbReference type="Proteomes" id="UP000237947"/>
    </source>
</evidence>
<accession>A0A2S0KL12</accession>
<dbReference type="EMBL" id="CP027226">
    <property type="protein sequence ID" value="AVM41720.1"/>
    <property type="molecule type" value="Genomic_DNA"/>
</dbReference>
<dbReference type="Pfam" id="PF02687">
    <property type="entry name" value="FtsX"/>
    <property type="match status" value="1"/>
</dbReference>
<evidence type="ECO:0000256" key="1">
    <source>
        <dbReference type="ARBA" id="ARBA00004651"/>
    </source>
</evidence>